<sequence length="216" mass="24594">MAHALWKVSTLSVVAASVPVGSCWLTLRSAPSTTAAPPATAVRFAFGPRLEMAEPPSRLYDRNNGTVYRPPSMQNRKDNDENSIVSPVLRQVYPNMIKHMEEYGNPNIPLGSSDGRHCETLRRLNTQNKLTEHETELLADLGFRWHNLEEVYKVSDFGELYQRLLQYRQENDGDVSPPKKYPKDPELDAWVAGLRRRGPDQVDPVHRVKLDEIEFV</sequence>
<evidence type="ECO:0008006" key="3">
    <source>
        <dbReference type="Google" id="ProtNLM"/>
    </source>
</evidence>
<organism evidence="2">
    <name type="scientific">Amphora coffeiformis</name>
    <dbReference type="NCBI Taxonomy" id="265554"/>
    <lineage>
        <taxon>Eukaryota</taxon>
        <taxon>Sar</taxon>
        <taxon>Stramenopiles</taxon>
        <taxon>Ochrophyta</taxon>
        <taxon>Bacillariophyta</taxon>
        <taxon>Bacillariophyceae</taxon>
        <taxon>Bacillariophycidae</taxon>
        <taxon>Thalassiophysales</taxon>
        <taxon>Catenulaceae</taxon>
        <taxon>Amphora</taxon>
    </lineage>
</organism>
<feature type="chain" id="PRO_5030774611" description="Helicase-associated domain-containing protein" evidence="1">
    <location>
        <begin position="17"/>
        <end position="216"/>
    </location>
</feature>
<evidence type="ECO:0000256" key="1">
    <source>
        <dbReference type="SAM" id="SignalP"/>
    </source>
</evidence>
<dbReference type="EMBL" id="HBIM01015665">
    <property type="protein sequence ID" value="CAE0415213.1"/>
    <property type="molecule type" value="Transcribed_RNA"/>
</dbReference>
<feature type="signal peptide" evidence="1">
    <location>
        <begin position="1"/>
        <end position="16"/>
    </location>
</feature>
<accession>A0A7S3LCQ6</accession>
<name>A0A7S3LCQ6_9STRA</name>
<protein>
    <recommendedName>
        <fullName evidence="3">Helicase-associated domain-containing protein</fullName>
    </recommendedName>
</protein>
<gene>
    <name evidence="2" type="ORF">ACOF00016_LOCUS12346</name>
</gene>
<dbReference type="AlphaFoldDB" id="A0A7S3LCQ6"/>
<proteinExistence type="predicted"/>
<evidence type="ECO:0000313" key="2">
    <source>
        <dbReference type="EMBL" id="CAE0415213.1"/>
    </source>
</evidence>
<reference evidence="2" key="1">
    <citation type="submission" date="2021-01" db="EMBL/GenBank/DDBJ databases">
        <authorList>
            <person name="Corre E."/>
            <person name="Pelletier E."/>
            <person name="Niang G."/>
            <person name="Scheremetjew M."/>
            <person name="Finn R."/>
            <person name="Kale V."/>
            <person name="Holt S."/>
            <person name="Cochrane G."/>
            <person name="Meng A."/>
            <person name="Brown T."/>
            <person name="Cohen L."/>
        </authorList>
    </citation>
    <scope>NUCLEOTIDE SEQUENCE</scope>
    <source>
        <strain evidence="2">CCMP127</strain>
    </source>
</reference>
<keyword evidence="1" id="KW-0732">Signal</keyword>